<organism evidence="2 3">
    <name type="scientific">Umbelopsis ramanniana AG</name>
    <dbReference type="NCBI Taxonomy" id="1314678"/>
    <lineage>
        <taxon>Eukaryota</taxon>
        <taxon>Fungi</taxon>
        <taxon>Fungi incertae sedis</taxon>
        <taxon>Mucoromycota</taxon>
        <taxon>Mucoromycotina</taxon>
        <taxon>Umbelopsidomycetes</taxon>
        <taxon>Umbelopsidales</taxon>
        <taxon>Umbelopsidaceae</taxon>
        <taxon>Umbelopsis</taxon>
    </lineage>
</organism>
<name>A0AAD5E2G9_UMBRA</name>
<keyword evidence="1" id="KW-0812">Transmembrane</keyword>
<evidence type="ECO:0000313" key="2">
    <source>
        <dbReference type="EMBL" id="KAI8575487.1"/>
    </source>
</evidence>
<dbReference type="AlphaFoldDB" id="A0AAD5E2G9"/>
<comment type="caution">
    <text evidence="2">The sequence shown here is derived from an EMBL/GenBank/DDBJ whole genome shotgun (WGS) entry which is preliminary data.</text>
</comment>
<evidence type="ECO:0000256" key="1">
    <source>
        <dbReference type="SAM" id="Phobius"/>
    </source>
</evidence>
<dbReference type="GeneID" id="75917662"/>
<proteinExistence type="predicted"/>
<accession>A0AAD5E2G9</accession>
<feature type="transmembrane region" description="Helical" evidence="1">
    <location>
        <begin position="20"/>
        <end position="42"/>
    </location>
</feature>
<evidence type="ECO:0000313" key="3">
    <source>
        <dbReference type="Proteomes" id="UP001206595"/>
    </source>
</evidence>
<dbReference type="EMBL" id="MU620979">
    <property type="protein sequence ID" value="KAI8575487.1"/>
    <property type="molecule type" value="Genomic_DNA"/>
</dbReference>
<reference evidence="2" key="2">
    <citation type="journal article" date="2022" name="Proc. Natl. Acad. Sci. U.S.A.">
        <title>Diploid-dominant life cycles characterize the early evolution of Fungi.</title>
        <authorList>
            <person name="Amses K.R."/>
            <person name="Simmons D.R."/>
            <person name="Longcore J.E."/>
            <person name="Mondo S.J."/>
            <person name="Seto K."/>
            <person name="Jeronimo G.H."/>
            <person name="Bonds A.E."/>
            <person name="Quandt C.A."/>
            <person name="Davis W.J."/>
            <person name="Chang Y."/>
            <person name="Federici B.A."/>
            <person name="Kuo A."/>
            <person name="LaButti K."/>
            <person name="Pangilinan J."/>
            <person name="Andreopoulos W."/>
            <person name="Tritt A."/>
            <person name="Riley R."/>
            <person name="Hundley H."/>
            <person name="Johnson J."/>
            <person name="Lipzen A."/>
            <person name="Barry K."/>
            <person name="Lang B.F."/>
            <person name="Cuomo C.A."/>
            <person name="Buchler N.E."/>
            <person name="Grigoriev I.V."/>
            <person name="Spatafora J.W."/>
            <person name="Stajich J.E."/>
            <person name="James T.Y."/>
        </authorList>
    </citation>
    <scope>NUCLEOTIDE SEQUENCE</scope>
    <source>
        <strain evidence="2">AG</strain>
    </source>
</reference>
<sequence length="55" mass="6286">MVSPLHLSTLALDKDKTDLVLHSVLVSHCFICFRFASLLHLLRNRNNMFQHPAAN</sequence>
<dbReference type="Proteomes" id="UP001206595">
    <property type="component" value="Unassembled WGS sequence"/>
</dbReference>
<dbReference type="RefSeq" id="XP_051440491.1">
    <property type="nucleotide sequence ID" value="XM_051592319.1"/>
</dbReference>
<reference evidence="2" key="1">
    <citation type="submission" date="2021-06" db="EMBL/GenBank/DDBJ databases">
        <authorList>
            <consortium name="DOE Joint Genome Institute"/>
            <person name="Mondo S.J."/>
            <person name="Amses K.R."/>
            <person name="Simmons D.R."/>
            <person name="Longcore J.E."/>
            <person name="Seto K."/>
            <person name="Alves G.H."/>
            <person name="Bonds A.E."/>
            <person name="Quandt C.A."/>
            <person name="Davis W.J."/>
            <person name="Chang Y."/>
            <person name="Letcher P.M."/>
            <person name="Powell M.J."/>
            <person name="Kuo A."/>
            <person name="Labutti K."/>
            <person name="Pangilinan J."/>
            <person name="Andreopoulos W."/>
            <person name="Tritt A."/>
            <person name="Riley R."/>
            <person name="Hundley H."/>
            <person name="Johnson J."/>
            <person name="Lipzen A."/>
            <person name="Barry K."/>
            <person name="Berbee M.L."/>
            <person name="Buchler N.E."/>
            <person name="Grigoriev I.V."/>
            <person name="Spatafora J.W."/>
            <person name="Stajich J.E."/>
            <person name="James T.Y."/>
        </authorList>
    </citation>
    <scope>NUCLEOTIDE SEQUENCE</scope>
    <source>
        <strain evidence="2">AG</strain>
    </source>
</reference>
<keyword evidence="3" id="KW-1185">Reference proteome</keyword>
<keyword evidence="1" id="KW-0472">Membrane</keyword>
<gene>
    <name evidence="2" type="ORF">K450DRAFT_261447</name>
</gene>
<keyword evidence="1" id="KW-1133">Transmembrane helix</keyword>
<protein>
    <submittedName>
        <fullName evidence="2">Uncharacterized protein</fullName>
    </submittedName>
</protein>